<reference evidence="3 4" key="1">
    <citation type="submission" date="2021-01" db="EMBL/GenBank/DDBJ databases">
        <title>Whole genome shotgun sequence of Verrucosispora andamanensis NBRC 109075.</title>
        <authorList>
            <person name="Komaki H."/>
            <person name="Tamura T."/>
        </authorList>
    </citation>
    <scope>NUCLEOTIDE SEQUENCE [LARGE SCALE GENOMIC DNA]</scope>
    <source>
        <strain evidence="3 4">NBRC 109075</strain>
    </source>
</reference>
<dbReference type="PANTHER" id="PTHR30466:SF1">
    <property type="entry name" value="FMN REDUCTASE (NADH) RUTF"/>
    <property type="match status" value="1"/>
</dbReference>
<dbReference type="RefSeq" id="WP_204007818.1">
    <property type="nucleotide sequence ID" value="NZ_BOOZ01000016.1"/>
</dbReference>
<evidence type="ECO:0000259" key="2">
    <source>
        <dbReference type="SMART" id="SM00903"/>
    </source>
</evidence>
<dbReference type="SMART" id="SM00903">
    <property type="entry name" value="Flavin_Reduct"/>
    <property type="match status" value="1"/>
</dbReference>
<evidence type="ECO:0000313" key="4">
    <source>
        <dbReference type="Proteomes" id="UP000647017"/>
    </source>
</evidence>
<dbReference type="Proteomes" id="UP000647017">
    <property type="component" value="Unassembled WGS sequence"/>
</dbReference>
<proteinExistence type="predicted"/>
<dbReference type="Pfam" id="PF01613">
    <property type="entry name" value="Flavin_Reduct"/>
    <property type="match status" value="1"/>
</dbReference>
<dbReference type="InterPro" id="IPR050268">
    <property type="entry name" value="NADH-dep_flavin_reductase"/>
</dbReference>
<dbReference type="InterPro" id="IPR012349">
    <property type="entry name" value="Split_barrel_FMN-bd"/>
</dbReference>
<evidence type="ECO:0000256" key="1">
    <source>
        <dbReference type="ARBA" id="ARBA00023002"/>
    </source>
</evidence>
<gene>
    <name evidence="3" type="ORF">Van01_32760</name>
</gene>
<dbReference type="SUPFAM" id="SSF50475">
    <property type="entry name" value="FMN-binding split barrel"/>
    <property type="match status" value="1"/>
</dbReference>
<dbReference type="EMBL" id="BOOZ01000016">
    <property type="protein sequence ID" value="GIJ10062.1"/>
    <property type="molecule type" value="Genomic_DNA"/>
</dbReference>
<keyword evidence="4" id="KW-1185">Reference proteome</keyword>
<name>A0ABQ4HWQ2_9ACTN</name>
<accession>A0ABQ4HWQ2</accession>
<feature type="domain" description="Flavin reductase like" evidence="2">
    <location>
        <begin position="32"/>
        <end position="176"/>
    </location>
</feature>
<dbReference type="InterPro" id="IPR002563">
    <property type="entry name" value="Flavin_Rdtase-like_dom"/>
</dbReference>
<protein>
    <submittedName>
        <fullName evidence="3">Oxidoreductase</fullName>
    </submittedName>
</protein>
<evidence type="ECO:0000313" key="3">
    <source>
        <dbReference type="EMBL" id="GIJ10062.1"/>
    </source>
</evidence>
<dbReference type="PANTHER" id="PTHR30466">
    <property type="entry name" value="FLAVIN REDUCTASE"/>
    <property type="match status" value="1"/>
</dbReference>
<comment type="caution">
    <text evidence="3">The sequence shown here is derived from an EMBL/GenBank/DDBJ whole genome shotgun (WGS) entry which is preliminary data.</text>
</comment>
<sequence length="192" mass="20046">MSSAATRDAAATGRDEAAAPAAVTIQALREAFAQLPAAVTVVTTLTPDGPAGMTASAVSSLSLDPPLLLVCAANTSGTLARLRAHGRFAVNTLPAGHRRLAHTFANPEPYPGHRFTCAPYRIVDAVPVLSDALTVFTCAVEQTHPGGDHTIVVGRITAVSHHAGQPLLWHARSYRRLAPAAGDHLSDQPRRS</sequence>
<keyword evidence="1" id="KW-0560">Oxidoreductase</keyword>
<organism evidence="3 4">
    <name type="scientific">Micromonospora andamanensis</name>
    <dbReference type="NCBI Taxonomy" id="1287068"/>
    <lineage>
        <taxon>Bacteria</taxon>
        <taxon>Bacillati</taxon>
        <taxon>Actinomycetota</taxon>
        <taxon>Actinomycetes</taxon>
        <taxon>Micromonosporales</taxon>
        <taxon>Micromonosporaceae</taxon>
        <taxon>Micromonospora</taxon>
    </lineage>
</organism>
<dbReference type="Gene3D" id="2.30.110.10">
    <property type="entry name" value="Electron Transport, Fmn-binding Protein, Chain A"/>
    <property type="match status" value="1"/>
</dbReference>